<evidence type="ECO:0000256" key="2">
    <source>
        <dbReference type="ARBA" id="ARBA00012438"/>
    </source>
</evidence>
<dbReference type="PANTHER" id="PTHR43547">
    <property type="entry name" value="TWO-COMPONENT HISTIDINE KINASE"/>
    <property type="match status" value="1"/>
</dbReference>
<dbReference type="SUPFAM" id="SSF46689">
    <property type="entry name" value="Homeodomain-like"/>
    <property type="match status" value="1"/>
</dbReference>
<dbReference type="SMART" id="SM00388">
    <property type="entry name" value="HisKA"/>
    <property type="match status" value="1"/>
</dbReference>
<dbReference type="Gene3D" id="3.30.565.10">
    <property type="entry name" value="Histidine kinase-like ATPase, C-terminal domain"/>
    <property type="match status" value="1"/>
</dbReference>
<dbReference type="InterPro" id="IPR015943">
    <property type="entry name" value="WD40/YVTN_repeat-like_dom_sf"/>
</dbReference>
<evidence type="ECO:0000313" key="14">
    <source>
        <dbReference type="Proteomes" id="UP000192796"/>
    </source>
</evidence>
<dbReference type="PROSITE" id="PS50109">
    <property type="entry name" value="HIS_KIN"/>
    <property type="match status" value="1"/>
</dbReference>
<keyword evidence="6" id="KW-0805">Transcription regulation</keyword>
<evidence type="ECO:0000256" key="9">
    <source>
        <dbReference type="SAM" id="Phobius"/>
    </source>
</evidence>
<dbReference type="SMART" id="SM00387">
    <property type="entry name" value="HATPase_c"/>
    <property type="match status" value="1"/>
</dbReference>
<keyword evidence="3 8" id="KW-0597">Phosphoprotein</keyword>
<dbReference type="InterPro" id="IPR011047">
    <property type="entry name" value="Quinoprotein_ADH-like_sf"/>
</dbReference>
<keyword evidence="5" id="KW-0418">Kinase</keyword>
<dbReference type="GO" id="GO:0043565">
    <property type="term" value="F:sequence-specific DNA binding"/>
    <property type="evidence" value="ECO:0007669"/>
    <property type="project" value="InterPro"/>
</dbReference>
<comment type="caution">
    <text evidence="13">The sequence shown here is derived from an EMBL/GenBank/DDBJ whole genome shotgun (WGS) entry which is preliminary data.</text>
</comment>
<evidence type="ECO:0000259" key="11">
    <source>
        <dbReference type="PROSITE" id="PS50109"/>
    </source>
</evidence>
<dbReference type="SUPFAM" id="SSF55874">
    <property type="entry name" value="ATPase domain of HSP90 chaperone/DNA topoisomerase II/histidine kinase"/>
    <property type="match status" value="1"/>
</dbReference>
<comment type="catalytic activity">
    <reaction evidence="1">
        <text>ATP + protein L-histidine = ADP + protein N-phospho-L-histidine.</text>
        <dbReference type="EC" id="2.7.13.3"/>
    </reaction>
</comment>
<dbReference type="InterPro" id="IPR011110">
    <property type="entry name" value="Reg_prop"/>
</dbReference>
<feature type="domain" description="Histidine kinase" evidence="11">
    <location>
        <begin position="998"/>
        <end position="1217"/>
    </location>
</feature>
<evidence type="ECO:0000256" key="5">
    <source>
        <dbReference type="ARBA" id="ARBA00022777"/>
    </source>
</evidence>
<dbReference type="InterPro" id="IPR003661">
    <property type="entry name" value="HisK_dim/P_dom"/>
</dbReference>
<evidence type="ECO:0000256" key="1">
    <source>
        <dbReference type="ARBA" id="ARBA00000085"/>
    </source>
</evidence>
<reference evidence="13 14" key="1">
    <citation type="submission" date="2016-03" db="EMBL/GenBank/DDBJ databases">
        <title>Niastella vici sp. nov., isolated from farmland soil.</title>
        <authorList>
            <person name="Chen L."/>
            <person name="Wang D."/>
            <person name="Yang S."/>
            <person name="Wang G."/>
        </authorList>
    </citation>
    <scope>NUCLEOTIDE SEQUENCE [LARGE SCALE GENOMIC DNA]</scope>
    <source>
        <strain evidence="13 14">DJ57</strain>
    </source>
</reference>
<sequence>MESAVGRIEKNALITLILVNTSFFISFGYISSVRGCTKYIEMKFGAIYSKLAVKQVWGVFSFFFLLAITVQGQPKYKVEQYSTEQGLSHRRVNCMLKDREGFMWFGTWDGINRFDGHAFVSFKSSPEDKYQLGNSRIARIVEDQSGHLWVQAYDYQIYRFDKRTEQFLPLSTLLNSDHKIEFNNILQAADGWVWLQTKNDGIFCVSQSDLSKEHIIQYQKSHSSQSSQPSQSFFHTDKENRIWIGTPDGLSCLQRSSAGIYTNSKMVPPAMAAGINCTAVEEDADQVYVGLADGRLIIFEKRSKTFAVRKIAAGRINALLRSTQSAVLYASTSLGEVVMVNLNNQQITTTNYRPAENLSSLYEDKTGGLWIEPEKLGAIRFDPQHRSFQLFLQNTGNILSDVNNRYFWVLEDYKGTVWVSMKSRGFGYFNATSKSLEYVLTTPEGTNYQLPANIIGHYYDSAGILWLTTKDARLVKIVIHDNDFEQQHLVDQESATSGNEVRVMYNDHQGRLWLGMKMSPLNVFQNNKPVKGLFENEPAEGLVGVYSILQDSRGNIWLGTKGNGLYQATPVNKEQTRYRLHHFQSHKGVTDSLPFNQLYALLEDKQGRIWIGSLDNGLALIEQHATGTRFIQTGNAFTNYPQGAFQNIRTMSLDKDGNIWIGTTNGLLVLDANEQHNPVYQYKTYSTIPGNKESLGNNDILFIYRDTKNKMWLSTSGGGFCEARGDKPFQALRFRNYTTKDGLPNDYILCCAEDSEGNLWLATENGLSKFNPGTQIFRNFDSYDALPPKIAFSEASVTKEQAGKHLFFGTITGYLSFDPQQINASRIKAAIAFTGLQINNEDVGPKANAHLLQTDINYSSQLSLQYNQNIISIYYAILDHRGSGDRQGFAYRLMGFDSTWHNDWQFRKATYTNLPPGKYVFEVKSLSTDLYSNQPYKRLAITILPPPWKTGWAYLIYALLIGVLLFFIRRYALAMIRLRNKIAVEQKLAALKMHFFTNVSHELRTPLTLIVNPLEQVAKKGELTPEMSSYIEVARKNASRLVRFINQLLDLRKVQSDKATLRISRLEIVTFVKKIAEHFTEAARSKRINLEIVAGEKELIAWVDAEKLDVVVYNLLANAIKFTPEGRSIKIFIGTIANDQRFSIAVHDQGPGVPKGKLEEIFELFQEGAHANGRELKGAGIGLALSREFVALHGGKIWAENNKDGGLTVTVKLRSGSGHYRQKEVSFVDLPQSVPVIEKPIEQQILSQIEGNDLPRNQEAPLVLLVEDNDELRAFIKTQLSEYYTVETAKDGEEGLQKAISCTPDLIVSDIMMPKMDGLQMLDKVKNDVHTSHIPVVLLSAKYSIESQIEGLKYGADYYITKPFNNEFLIASIDNLLRQRKKLFEALVEKKKTIELSPEPVVLTSKDETFLKEVIKVVESKMEDPDFNIDAVAETMAFSRTNFYKKFKSLTTLTPMEFVRDMRLQRAKQYLDAGGHNISEVAYLTGFSNPKYFSTCFKEKYYVSPSDYIRGKNG</sequence>
<dbReference type="Gene3D" id="2.130.10.10">
    <property type="entry name" value="YVTN repeat-like/Quinoprotein amine dehydrogenase"/>
    <property type="match status" value="3"/>
</dbReference>
<dbReference type="Proteomes" id="UP000192796">
    <property type="component" value="Unassembled WGS sequence"/>
</dbReference>
<feature type="transmembrane region" description="Helical" evidence="9">
    <location>
        <begin position="952"/>
        <end position="972"/>
    </location>
</feature>
<dbReference type="InterPro" id="IPR005467">
    <property type="entry name" value="His_kinase_dom"/>
</dbReference>
<dbReference type="InterPro" id="IPR011123">
    <property type="entry name" value="Y_Y_Y"/>
</dbReference>
<dbReference type="EMBL" id="LVYD01000058">
    <property type="protein sequence ID" value="OQP61142.1"/>
    <property type="molecule type" value="Genomic_DNA"/>
</dbReference>
<evidence type="ECO:0000256" key="3">
    <source>
        <dbReference type="ARBA" id="ARBA00022553"/>
    </source>
</evidence>
<dbReference type="PROSITE" id="PS01124">
    <property type="entry name" value="HTH_ARAC_FAMILY_2"/>
    <property type="match status" value="1"/>
</dbReference>
<feature type="domain" description="Response regulatory" evidence="12">
    <location>
        <begin position="1262"/>
        <end position="1377"/>
    </location>
</feature>
<keyword evidence="14" id="KW-1185">Reference proteome</keyword>
<dbReference type="InterPro" id="IPR013783">
    <property type="entry name" value="Ig-like_fold"/>
</dbReference>
<dbReference type="SUPFAM" id="SSF47384">
    <property type="entry name" value="Homodimeric domain of signal transducing histidine kinase"/>
    <property type="match status" value="1"/>
</dbReference>
<accession>A0A1V9FS28</accession>
<keyword evidence="9" id="KW-0812">Transmembrane</keyword>
<dbReference type="InterPro" id="IPR004358">
    <property type="entry name" value="Sig_transdc_His_kin-like_C"/>
</dbReference>
<dbReference type="CDD" id="cd17574">
    <property type="entry name" value="REC_OmpR"/>
    <property type="match status" value="1"/>
</dbReference>
<dbReference type="Pfam" id="PF00072">
    <property type="entry name" value="Response_reg"/>
    <property type="match status" value="1"/>
</dbReference>
<dbReference type="Gene3D" id="1.10.287.130">
    <property type="match status" value="1"/>
</dbReference>
<dbReference type="FunFam" id="1.10.287.130:FF:000045">
    <property type="entry name" value="Two-component system sensor histidine kinase/response regulator"/>
    <property type="match status" value="1"/>
</dbReference>
<feature type="domain" description="HTH araC/xylS-type" evidence="10">
    <location>
        <begin position="1412"/>
        <end position="1511"/>
    </location>
</feature>
<feature type="transmembrane region" description="Helical" evidence="9">
    <location>
        <begin position="51"/>
        <end position="70"/>
    </location>
</feature>
<dbReference type="InterPro" id="IPR001789">
    <property type="entry name" value="Sig_transdc_resp-reg_receiver"/>
</dbReference>
<proteinExistence type="predicted"/>
<dbReference type="InterPro" id="IPR009057">
    <property type="entry name" value="Homeodomain-like_sf"/>
</dbReference>
<dbReference type="Pfam" id="PF12833">
    <property type="entry name" value="HTH_18"/>
    <property type="match status" value="1"/>
</dbReference>
<dbReference type="Gene3D" id="1.10.10.60">
    <property type="entry name" value="Homeodomain-like"/>
    <property type="match status" value="2"/>
</dbReference>
<dbReference type="InterPro" id="IPR036890">
    <property type="entry name" value="HATPase_C_sf"/>
</dbReference>
<feature type="transmembrane region" description="Helical" evidence="9">
    <location>
        <begin position="12"/>
        <end position="30"/>
    </location>
</feature>
<dbReference type="Gene3D" id="3.40.50.2300">
    <property type="match status" value="1"/>
</dbReference>
<keyword evidence="9" id="KW-0472">Membrane</keyword>
<dbReference type="FunFam" id="3.30.565.10:FF:000006">
    <property type="entry name" value="Sensor histidine kinase WalK"/>
    <property type="match status" value="1"/>
</dbReference>
<dbReference type="STRING" id="1703345.A3860_05335"/>
<dbReference type="InterPro" id="IPR018060">
    <property type="entry name" value="HTH_AraC"/>
</dbReference>
<evidence type="ECO:0000259" key="12">
    <source>
        <dbReference type="PROSITE" id="PS50110"/>
    </source>
</evidence>
<dbReference type="InterPro" id="IPR036097">
    <property type="entry name" value="HisK_dim/P_sf"/>
</dbReference>
<dbReference type="SUPFAM" id="SSF50998">
    <property type="entry name" value="Quinoprotein alcohol dehydrogenase-like"/>
    <property type="match status" value="1"/>
</dbReference>
<keyword evidence="4" id="KW-0808">Transferase</keyword>
<name>A0A1V9FS28_9BACT</name>
<dbReference type="Pfam" id="PF07495">
    <property type="entry name" value="Y_Y_Y"/>
    <property type="match status" value="1"/>
</dbReference>
<dbReference type="InterPro" id="IPR003594">
    <property type="entry name" value="HATPase_dom"/>
</dbReference>
<dbReference type="CDD" id="cd00075">
    <property type="entry name" value="HATPase"/>
    <property type="match status" value="1"/>
</dbReference>
<dbReference type="Pfam" id="PF07494">
    <property type="entry name" value="Reg_prop"/>
    <property type="match status" value="5"/>
</dbReference>
<dbReference type="SUPFAM" id="SSF52172">
    <property type="entry name" value="CheY-like"/>
    <property type="match status" value="1"/>
</dbReference>
<protein>
    <recommendedName>
        <fullName evidence="2">histidine kinase</fullName>
        <ecNumber evidence="2">2.7.13.3</ecNumber>
    </recommendedName>
</protein>
<dbReference type="SMART" id="SM00342">
    <property type="entry name" value="HTH_ARAC"/>
    <property type="match status" value="1"/>
</dbReference>
<dbReference type="PROSITE" id="PS50110">
    <property type="entry name" value="RESPONSE_REGULATORY"/>
    <property type="match status" value="1"/>
</dbReference>
<evidence type="ECO:0000313" key="13">
    <source>
        <dbReference type="EMBL" id="OQP61142.1"/>
    </source>
</evidence>
<feature type="modified residue" description="4-aspartylphosphate" evidence="8">
    <location>
        <position position="1310"/>
    </location>
</feature>
<gene>
    <name evidence="13" type="ORF">A3860_05335</name>
</gene>
<evidence type="ECO:0000256" key="7">
    <source>
        <dbReference type="ARBA" id="ARBA00023163"/>
    </source>
</evidence>
<dbReference type="PRINTS" id="PR00344">
    <property type="entry name" value="BCTRLSENSOR"/>
</dbReference>
<evidence type="ECO:0000256" key="8">
    <source>
        <dbReference type="PROSITE-ProRule" id="PRU00169"/>
    </source>
</evidence>
<dbReference type="PANTHER" id="PTHR43547:SF2">
    <property type="entry name" value="HYBRID SIGNAL TRANSDUCTION HISTIDINE KINASE C"/>
    <property type="match status" value="1"/>
</dbReference>
<dbReference type="GO" id="GO:0003700">
    <property type="term" value="F:DNA-binding transcription factor activity"/>
    <property type="evidence" value="ECO:0007669"/>
    <property type="project" value="InterPro"/>
</dbReference>
<dbReference type="CDD" id="cd00082">
    <property type="entry name" value="HisKA"/>
    <property type="match status" value="1"/>
</dbReference>
<organism evidence="13 14">
    <name type="scientific">Niastella vici</name>
    <dbReference type="NCBI Taxonomy" id="1703345"/>
    <lineage>
        <taxon>Bacteria</taxon>
        <taxon>Pseudomonadati</taxon>
        <taxon>Bacteroidota</taxon>
        <taxon>Chitinophagia</taxon>
        <taxon>Chitinophagales</taxon>
        <taxon>Chitinophagaceae</taxon>
        <taxon>Niastella</taxon>
    </lineage>
</organism>
<dbReference type="Gene3D" id="2.60.40.10">
    <property type="entry name" value="Immunoglobulins"/>
    <property type="match status" value="1"/>
</dbReference>
<dbReference type="Pfam" id="PF00512">
    <property type="entry name" value="HisKA"/>
    <property type="match status" value="1"/>
</dbReference>
<dbReference type="Pfam" id="PF02518">
    <property type="entry name" value="HATPase_c"/>
    <property type="match status" value="1"/>
</dbReference>
<dbReference type="SUPFAM" id="SSF63829">
    <property type="entry name" value="Calcium-dependent phosphotriesterase"/>
    <property type="match status" value="3"/>
</dbReference>
<evidence type="ECO:0000256" key="6">
    <source>
        <dbReference type="ARBA" id="ARBA00023015"/>
    </source>
</evidence>
<evidence type="ECO:0000256" key="4">
    <source>
        <dbReference type="ARBA" id="ARBA00022679"/>
    </source>
</evidence>
<evidence type="ECO:0000259" key="10">
    <source>
        <dbReference type="PROSITE" id="PS01124"/>
    </source>
</evidence>
<dbReference type="SMART" id="SM00448">
    <property type="entry name" value="REC"/>
    <property type="match status" value="1"/>
</dbReference>
<dbReference type="InterPro" id="IPR011006">
    <property type="entry name" value="CheY-like_superfamily"/>
</dbReference>
<keyword evidence="7" id="KW-0804">Transcription</keyword>
<dbReference type="GO" id="GO:0000155">
    <property type="term" value="F:phosphorelay sensor kinase activity"/>
    <property type="evidence" value="ECO:0007669"/>
    <property type="project" value="InterPro"/>
</dbReference>
<keyword evidence="9" id="KW-1133">Transmembrane helix</keyword>
<dbReference type="EC" id="2.7.13.3" evidence="2"/>